<comment type="similarity">
    <text evidence="1 10">Belongs to the Arg-specific ADP-ribosyltransferase family.</text>
</comment>
<dbReference type="GO" id="GO:0106274">
    <property type="term" value="F:NAD+-protein-arginine ADP-ribosyltransferase activity"/>
    <property type="evidence" value="ECO:0007669"/>
    <property type="project" value="UniProtKB-EC"/>
</dbReference>
<dbReference type="Ensembl" id="ENSORLT00015029583.1">
    <property type="protein sequence ID" value="ENSORLP00015020389.1"/>
    <property type="gene ID" value="ENSORLG00015021529.1"/>
</dbReference>
<dbReference type="InterPro" id="IPR050999">
    <property type="entry name" value="ADP-ribosyltransferase_ARG"/>
</dbReference>
<keyword evidence="4" id="KW-0548">Nucleotidyltransferase</keyword>
<evidence type="ECO:0000256" key="10">
    <source>
        <dbReference type="RuleBase" id="RU361228"/>
    </source>
</evidence>
<reference evidence="11" key="3">
    <citation type="submission" date="2025-08" db="UniProtKB">
        <authorList>
            <consortium name="Ensembl"/>
        </authorList>
    </citation>
    <scope>IDENTIFICATION</scope>
    <source>
        <strain evidence="11">HSOK</strain>
    </source>
</reference>
<dbReference type="FunFam" id="3.90.176.10:FF:000001">
    <property type="entry name" value="NAD(P)(+)--arginine ADP-ribosyltransferase"/>
    <property type="match status" value="1"/>
</dbReference>
<proteinExistence type="inferred from homology"/>
<evidence type="ECO:0000256" key="5">
    <source>
        <dbReference type="ARBA" id="ARBA00022729"/>
    </source>
</evidence>
<protein>
    <recommendedName>
        <fullName evidence="10">NAD(P)(+)--arginine ADP-ribosyltransferase</fullName>
        <ecNumber evidence="10">2.4.2.31</ecNumber>
    </recommendedName>
    <alternativeName>
        <fullName evidence="10">Mono(ADP-ribosyl)transferase</fullName>
    </alternativeName>
</protein>
<name>A0A3P9IKA7_ORYLA</name>
<evidence type="ECO:0000256" key="9">
    <source>
        <dbReference type="ARBA" id="ARBA00047597"/>
    </source>
</evidence>
<keyword evidence="6 10" id="KW-0521">NADP</keyword>
<dbReference type="AlphaFoldDB" id="A0A3P9IKA7"/>
<reference evidence="11" key="4">
    <citation type="submission" date="2025-09" db="UniProtKB">
        <authorList>
            <consortium name="Ensembl"/>
        </authorList>
    </citation>
    <scope>IDENTIFICATION</scope>
    <source>
        <strain evidence="11">HSOK</strain>
    </source>
</reference>
<dbReference type="EC" id="2.4.2.31" evidence="10"/>
<comment type="catalytic activity">
    <reaction evidence="9 10">
        <text>L-arginyl-[protein] + NAD(+) = N(omega)-(ADP-D-ribosyl)-L-arginyl-[protein] + nicotinamide + H(+)</text>
        <dbReference type="Rhea" id="RHEA:19149"/>
        <dbReference type="Rhea" id="RHEA-COMP:10532"/>
        <dbReference type="Rhea" id="RHEA-COMP:15087"/>
        <dbReference type="ChEBI" id="CHEBI:15378"/>
        <dbReference type="ChEBI" id="CHEBI:17154"/>
        <dbReference type="ChEBI" id="CHEBI:29965"/>
        <dbReference type="ChEBI" id="CHEBI:57540"/>
        <dbReference type="ChEBI" id="CHEBI:142554"/>
        <dbReference type="EC" id="2.4.2.31"/>
    </reaction>
</comment>
<evidence type="ECO:0000313" key="11">
    <source>
        <dbReference type="Ensembl" id="ENSORLP00015020389.1"/>
    </source>
</evidence>
<evidence type="ECO:0000313" key="12">
    <source>
        <dbReference type="Proteomes" id="UP000265200"/>
    </source>
</evidence>
<keyword evidence="8" id="KW-1015">Disulfide bond</keyword>
<dbReference type="GO" id="GO:0016779">
    <property type="term" value="F:nucleotidyltransferase activity"/>
    <property type="evidence" value="ECO:0007669"/>
    <property type="project" value="UniProtKB-KW"/>
</dbReference>
<evidence type="ECO:0000256" key="4">
    <source>
        <dbReference type="ARBA" id="ARBA00022695"/>
    </source>
</evidence>
<dbReference type="SUPFAM" id="SSF56399">
    <property type="entry name" value="ADP-ribosylation"/>
    <property type="match status" value="1"/>
</dbReference>
<evidence type="ECO:0000256" key="3">
    <source>
        <dbReference type="ARBA" id="ARBA00022679"/>
    </source>
</evidence>
<dbReference type="PROSITE" id="PS51996">
    <property type="entry name" value="TR_MART"/>
    <property type="match status" value="1"/>
</dbReference>
<dbReference type="Gene3D" id="3.90.176.10">
    <property type="entry name" value="Toxin ADP-ribosyltransferase, Chain A, domain 1"/>
    <property type="match status" value="1"/>
</dbReference>
<dbReference type="PANTHER" id="PTHR10339">
    <property type="entry name" value="ADP-RIBOSYLTRANSFERASE"/>
    <property type="match status" value="1"/>
</dbReference>
<organism evidence="11 12">
    <name type="scientific">Oryzias latipes</name>
    <name type="common">Japanese rice fish</name>
    <name type="synonym">Japanese killifish</name>
    <dbReference type="NCBI Taxonomy" id="8090"/>
    <lineage>
        <taxon>Eukaryota</taxon>
        <taxon>Metazoa</taxon>
        <taxon>Chordata</taxon>
        <taxon>Craniata</taxon>
        <taxon>Vertebrata</taxon>
        <taxon>Euteleostomi</taxon>
        <taxon>Actinopterygii</taxon>
        <taxon>Neopterygii</taxon>
        <taxon>Teleostei</taxon>
        <taxon>Neoteleostei</taxon>
        <taxon>Acanthomorphata</taxon>
        <taxon>Ovalentaria</taxon>
        <taxon>Atherinomorphae</taxon>
        <taxon>Beloniformes</taxon>
        <taxon>Adrianichthyidae</taxon>
        <taxon>Oryziinae</taxon>
        <taxon>Oryzias</taxon>
    </lineage>
</organism>
<evidence type="ECO:0000256" key="8">
    <source>
        <dbReference type="ARBA" id="ARBA00023157"/>
    </source>
</evidence>
<dbReference type="PRINTS" id="PR00970">
    <property type="entry name" value="RIBTRNSFRASE"/>
</dbReference>
<sequence length="305" mass="34388">LSALHLSTNLKCQNTCKVAANDYPLDLADNSVDDMYEGCEDKMSEKVEKEFLENEKNTNEIFRAAWNEAEKQKMIAASYLNKPELLAIFAYTQTTKEIPPVLNKAVREQGPEYKTTFKYHSLHFFLTSAIKKNVAKKEKNDPGKCYTAYRRTNVYFTQDVSNKEMRFGHFASSSLHSLESSRSKKMANVFGEKSCFVIETCFGADISMYSKFGAGEAEILIPPYEVFKVTNSGVTGWRELNSRLSCSIPGKLLGAFFYHFQFTITYRPGSRNIKPDALSQEYSPPNAPPPLSCRPPASLVILHGT</sequence>
<dbReference type="InterPro" id="IPR000768">
    <property type="entry name" value="ART"/>
</dbReference>
<evidence type="ECO:0000256" key="6">
    <source>
        <dbReference type="ARBA" id="ARBA00022857"/>
    </source>
</evidence>
<accession>A0A3P9IKA7</accession>
<dbReference type="Pfam" id="PF01129">
    <property type="entry name" value="ART"/>
    <property type="match status" value="1"/>
</dbReference>
<evidence type="ECO:0000256" key="1">
    <source>
        <dbReference type="ARBA" id="ARBA00009558"/>
    </source>
</evidence>
<keyword evidence="7 10" id="KW-0520">NAD</keyword>
<keyword evidence="3 10" id="KW-0808">Transferase</keyword>
<dbReference type="Proteomes" id="UP000265200">
    <property type="component" value="Chromosome 1"/>
</dbReference>
<reference evidence="11 12" key="2">
    <citation type="submission" date="2017-04" db="EMBL/GenBank/DDBJ databases">
        <title>CpG methylation of centromeres and impact of large insertions on vertebrate speciation.</title>
        <authorList>
            <person name="Ichikawa K."/>
            <person name="Yoshimura J."/>
            <person name="Morishita S."/>
        </authorList>
    </citation>
    <scope>NUCLEOTIDE SEQUENCE</scope>
    <source>
        <strain evidence="11 12">HSOK</strain>
    </source>
</reference>
<evidence type="ECO:0000256" key="7">
    <source>
        <dbReference type="ARBA" id="ARBA00023027"/>
    </source>
</evidence>
<keyword evidence="5" id="KW-0732">Signal</keyword>
<dbReference type="PANTHER" id="PTHR10339:SF27">
    <property type="entry name" value="NAD(P)(+)--ARGININE ADP-RIBOSYLTRANSFERASE"/>
    <property type="match status" value="1"/>
</dbReference>
<reference key="1">
    <citation type="journal article" date="2007" name="Nature">
        <title>The medaka draft genome and insights into vertebrate genome evolution.</title>
        <authorList>
            <person name="Kasahara M."/>
            <person name="Naruse K."/>
            <person name="Sasaki S."/>
            <person name="Nakatani Y."/>
            <person name="Qu W."/>
            <person name="Ahsan B."/>
            <person name="Yamada T."/>
            <person name="Nagayasu Y."/>
            <person name="Doi K."/>
            <person name="Kasai Y."/>
            <person name="Jindo T."/>
            <person name="Kobayashi D."/>
            <person name="Shimada A."/>
            <person name="Toyoda A."/>
            <person name="Kuroki Y."/>
            <person name="Fujiyama A."/>
            <person name="Sasaki T."/>
            <person name="Shimizu A."/>
            <person name="Asakawa S."/>
            <person name="Shimizu N."/>
            <person name="Hashimoto S."/>
            <person name="Yang J."/>
            <person name="Lee Y."/>
            <person name="Matsushima K."/>
            <person name="Sugano S."/>
            <person name="Sakaizumi M."/>
            <person name="Narita T."/>
            <person name="Ohishi K."/>
            <person name="Haga S."/>
            <person name="Ohta F."/>
            <person name="Nomoto H."/>
            <person name="Nogata K."/>
            <person name="Morishita T."/>
            <person name="Endo T."/>
            <person name="Shin-I T."/>
            <person name="Takeda H."/>
            <person name="Morishita S."/>
            <person name="Kohara Y."/>
        </authorList>
    </citation>
    <scope>NUCLEOTIDE SEQUENCE [LARGE SCALE GENOMIC DNA]</scope>
    <source>
        <strain>Hd-rR</strain>
    </source>
</reference>
<evidence type="ECO:0000256" key="2">
    <source>
        <dbReference type="ARBA" id="ARBA00022676"/>
    </source>
</evidence>
<keyword evidence="2 10" id="KW-0328">Glycosyltransferase</keyword>